<dbReference type="Proteomes" id="UP001432000">
    <property type="component" value="Chromosome"/>
</dbReference>
<dbReference type="RefSeq" id="WP_338888667.1">
    <property type="nucleotide sequence ID" value="NZ_CP147846.1"/>
</dbReference>
<organism evidence="2 3">
    <name type="scientific">Rhodococcus sovatensis</name>
    <dbReference type="NCBI Taxonomy" id="1805840"/>
    <lineage>
        <taxon>Bacteria</taxon>
        <taxon>Bacillati</taxon>
        <taxon>Actinomycetota</taxon>
        <taxon>Actinomycetes</taxon>
        <taxon>Mycobacteriales</taxon>
        <taxon>Nocardiaceae</taxon>
        <taxon>Rhodococcus</taxon>
    </lineage>
</organism>
<reference evidence="2 3" key="1">
    <citation type="submission" date="2024-03" db="EMBL/GenBank/DDBJ databases">
        <title>Natural products discovery in diverse microorganisms through a two-stage MS feature dereplication strategy.</title>
        <authorList>
            <person name="Zhang R."/>
        </authorList>
    </citation>
    <scope>NUCLEOTIDE SEQUENCE [LARGE SCALE GENOMIC DNA]</scope>
    <source>
        <strain evidence="2 3">18930</strain>
    </source>
</reference>
<name>A0ABZ2PKE6_9NOCA</name>
<proteinExistence type="predicted"/>
<dbReference type="EMBL" id="CP147846">
    <property type="protein sequence ID" value="WXG68452.1"/>
    <property type="molecule type" value="Genomic_DNA"/>
</dbReference>
<keyword evidence="3" id="KW-1185">Reference proteome</keyword>
<feature type="region of interest" description="Disordered" evidence="1">
    <location>
        <begin position="1"/>
        <end position="27"/>
    </location>
</feature>
<protein>
    <recommendedName>
        <fullName evidence="4">DUF2188 domain-containing protein</fullName>
    </recommendedName>
</protein>
<evidence type="ECO:0000313" key="3">
    <source>
        <dbReference type="Proteomes" id="UP001432000"/>
    </source>
</evidence>
<accession>A0ABZ2PKE6</accession>
<evidence type="ECO:0000256" key="1">
    <source>
        <dbReference type="SAM" id="MobiDB-lite"/>
    </source>
</evidence>
<gene>
    <name evidence="2" type="ORF">WDS16_25220</name>
</gene>
<sequence>MYWVAEDSPESLDIEASGPPHETRTEDEAKRVAHMLLRRRTRSTLTVTFEPVDGEPYVVSVLDQDGWR</sequence>
<evidence type="ECO:0008006" key="4">
    <source>
        <dbReference type="Google" id="ProtNLM"/>
    </source>
</evidence>
<evidence type="ECO:0000313" key="2">
    <source>
        <dbReference type="EMBL" id="WXG68452.1"/>
    </source>
</evidence>